<sequence>MDSQVHERSPGTTIRSSTTSTISFEESLHGIEQEHEQFTQWPAFTVEEDYKKRFNRNTIMSTAAAVSTSIFFPTRSHEPVDTTILRRIGRMFTRLPIRNVSWLVASLFSIGSALFVANAFFLLLPLIAPQTDFAGEVAYATPGSSVFGTLLFSFGGWAGWLEGLNWKRGGAATTLEGVTIEVLELSAKERKLKDEEAVQETTSTSDSDSDSTTGSFASRQPPLHLTDGPRATTQQLADEAMASPTATWQPALIGDDAFIWWPTMQQYRRVYWNEKTFNAGLTQWLGTIVFAVATITAVPGVADLTNTNIFYYANLLPATFGGFLFLIAAIFQMGAAQEKWYLPRPLQLDWQIGFWNAIGSVGFTLAGALFYPGTAALSLQATLASFWGSWAYLIGSLLQWYLVMGNYP</sequence>
<keyword evidence="2" id="KW-0812">Transmembrane</keyword>
<comment type="caution">
    <text evidence="3">The sequence shown here is derived from an EMBL/GenBank/DDBJ whole genome shotgun (WGS) entry which is preliminary data.</text>
</comment>
<dbReference type="STRING" id="1849047.A0A3D8SFW6"/>
<proteinExistence type="predicted"/>
<evidence type="ECO:0008006" key="5">
    <source>
        <dbReference type="Google" id="ProtNLM"/>
    </source>
</evidence>
<evidence type="ECO:0000313" key="3">
    <source>
        <dbReference type="EMBL" id="RDW85225.1"/>
    </source>
</evidence>
<reference evidence="3 4" key="1">
    <citation type="journal article" date="2018" name="IMA Fungus">
        <title>IMA Genome-F 9: Draft genome sequence of Annulohypoxylon stygium, Aspergillus mulundensis, Berkeleyomyces basicola (syn. Thielaviopsis basicola), Ceratocystis smalleyi, two Cercospora beticola strains, Coleophoma cylindrospora, Fusarium fracticaudum, Phialophora cf. hyalina, and Morchella septimelata.</title>
        <authorList>
            <person name="Wingfield B.D."/>
            <person name="Bills G.F."/>
            <person name="Dong Y."/>
            <person name="Huang W."/>
            <person name="Nel W.J."/>
            <person name="Swalarsk-Parry B.S."/>
            <person name="Vaghefi N."/>
            <person name="Wilken P.M."/>
            <person name="An Z."/>
            <person name="de Beer Z.W."/>
            <person name="De Vos L."/>
            <person name="Chen L."/>
            <person name="Duong T.A."/>
            <person name="Gao Y."/>
            <person name="Hammerbacher A."/>
            <person name="Kikkert J.R."/>
            <person name="Li Y."/>
            <person name="Li H."/>
            <person name="Li K."/>
            <person name="Li Q."/>
            <person name="Liu X."/>
            <person name="Ma X."/>
            <person name="Naidoo K."/>
            <person name="Pethybridge S.J."/>
            <person name="Sun J."/>
            <person name="Steenkamp E.T."/>
            <person name="van der Nest M.A."/>
            <person name="van Wyk S."/>
            <person name="Wingfield M.J."/>
            <person name="Xiong C."/>
            <person name="Yue Q."/>
            <person name="Zhang X."/>
        </authorList>
    </citation>
    <scope>NUCLEOTIDE SEQUENCE [LARGE SCALE GENOMIC DNA]</scope>
    <source>
        <strain evidence="3 4">BP6252</strain>
    </source>
</reference>
<feature type="transmembrane region" description="Helical" evidence="2">
    <location>
        <begin position="100"/>
        <end position="127"/>
    </location>
</feature>
<keyword evidence="2" id="KW-1133">Transmembrane helix</keyword>
<protein>
    <recommendedName>
        <fullName evidence="5">Integral membrane protein</fullName>
    </recommendedName>
</protein>
<feature type="region of interest" description="Disordered" evidence="1">
    <location>
        <begin position="194"/>
        <end position="229"/>
    </location>
</feature>
<feature type="compositionally biased region" description="Low complexity" evidence="1">
    <location>
        <begin position="201"/>
        <end position="213"/>
    </location>
</feature>
<feature type="transmembrane region" description="Helical" evidence="2">
    <location>
        <begin position="139"/>
        <end position="160"/>
    </location>
</feature>
<feature type="transmembrane region" description="Helical" evidence="2">
    <location>
        <begin position="277"/>
        <end position="297"/>
    </location>
</feature>
<organism evidence="3 4">
    <name type="scientific">Coleophoma cylindrospora</name>
    <dbReference type="NCBI Taxonomy" id="1849047"/>
    <lineage>
        <taxon>Eukaryota</taxon>
        <taxon>Fungi</taxon>
        <taxon>Dikarya</taxon>
        <taxon>Ascomycota</taxon>
        <taxon>Pezizomycotina</taxon>
        <taxon>Leotiomycetes</taxon>
        <taxon>Helotiales</taxon>
        <taxon>Dermateaceae</taxon>
        <taxon>Coleophoma</taxon>
    </lineage>
</organism>
<dbReference type="AlphaFoldDB" id="A0A3D8SFW6"/>
<evidence type="ECO:0000313" key="4">
    <source>
        <dbReference type="Proteomes" id="UP000256645"/>
    </source>
</evidence>
<name>A0A3D8SFW6_9HELO</name>
<dbReference type="Proteomes" id="UP000256645">
    <property type="component" value="Unassembled WGS sequence"/>
</dbReference>
<evidence type="ECO:0000256" key="2">
    <source>
        <dbReference type="SAM" id="Phobius"/>
    </source>
</evidence>
<dbReference type="OrthoDB" id="2603at2759"/>
<dbReference type="EMBL" id="PDLM01000002">
    <property type="protein sequence ID" value="RDW85225.1"/>
    <property type="molecule type" value="Genomic_DNA"/>
</dbReference>
<evidence type="ECO:0000256" key="1">
    <source>
        <dbReference type="SAM" id="MobiDB-lite"/>
    </source>
</evidence>
<feature type="transmembrane region" description="Helical" evidence="2">
    <location>
        <begin position="352"/>
        <end position="371"/>
    </location>
</feature>
<feature type="transmembrane region" description="Helical" evidence="2">
    <location>
        <begin position="309"/>
        <end position="331"/>
    </location>
</feature>
<accession>A0A3D8SFW6</accession>
<keyword evidence="4" id="KW-1185">Reference proteome</keyword>
<keyword evidence="2" id="KW-0472">Membrane</keyword>
<gene>
    <name evidence="3" type="ORF">BP6252_02815</name>
</gene>
<feature type="transmembrane region" description="Helical" evidence="2">
    <location>
        <begin position="383"/>
        <end position="403"/>
    </location>
</feature>